<accession>A0A2T7PT83</accession>
<dbReference type="SMART" id="SM00248">
    <property type="entry name" value="ANK"/>
    <property type="match status" value="3"/>
</dbReference>
<feature type="transmembrane region" description="Helical" evidence="11">
    <location>
        <begin position="225"/>
        <end position="246"/>
    </location>
</feature>
<name>A0A2T7PT83_POMCA</name>
<evidence type="ECO:0000259" key="12">
    <source>
        <dbReference type="Pfam" id="PF00553"/>
    </source>
</evidence>
<comment type="catalytic activity">
    <reaction evidence="1 10">
        <text>Endohydrolysis of (1-&gt;4)-beta-D-glucosidic linkages in cellulose, lichenin and cereal beta-D-glucans.</text>
        <dbReference type="EC" id="3.2.1.4"/>
    </reaction>
</comment>
<feature type="transmembrane region" description="Helical" evidence="11">
    <location>
        <begin position="194"/>
        <end position="213"/>
    </location>
</feature>
<keyword evidence="11" id="KW-1133">Transmembrane helix</keyword>
<keyword evidence="15" id="KW-1185">Reference proteome</keyword>
<dbReference type="EC" id="3.2.1.4" evidence="10"/>
<feature type="active site" evidence="9">
    <location>
        <position position="880"/>
    </location>
</feature>
<dbReference type="PANTHER" id="PTHR22298">
    <property type="entry name" value="ENDO-1,4-BETA-GLUCANASE"/>
    <property type="match status" value="1"/>
</dbReference>
<evidence type="ECO:0000256" key="9">
    <source>
        <dbReference type="PROSITE-ProRule" id="PRU10060"/>
    </source>
</evidence>
<evidence type="ECO:0000313" key="14">
    <source>
        <dbReference type="EMBL" id="PVD36625.1"/>
    </source>
</evidence>
<dbReference type="Gene3D" id="1.50.10.10">
    <property type="match status" value="1"/>
</dbReference>
<dbReference type="GO" id="GO:0030247">
    <property type="term" value="F:polysaccharide binding"/>
    <property type="evidence" value="ECO:0007669"/>
    <property type="project" value="InterPro"/>
</dbReference>
<dbReference type="Pfam" id="PF00553">
    <property type="entry name" value="CBM_2"/>
    <property type="match status" value="1"/>
</dbReference>
<evidence type="ECO:0000256" key="10">
    <source>
        <dbReference type="RuleBase" id="RU361166"/>
    </source>
</evidence>
<dbReference type="PROSITE" id="PS50088">
    <property type="entry name" value="ANK_REPEAT"/>
    <property type="match status" value="1"/>
</dbReference>
<evidence type="ECO:0000256" key="7">
    <source>
        <dbReference type="ARBA" id="ARBA00023326"/>
    </source>
</evidence>
<dbReference type="InterPro" id="IPR036770">
    <property type="entry name" value="Ankyrin_rpt-contain_sf"/>
</dbReference>
<dbReference type="PROSITE" id="PS00698">
    <property type="entry name" value="GH9_3"/>
    <property type="match status" value="1"/>
</dbReference>
<comment type="caution">
    <text evidence="14">The sequence shown here is derived from an EMBL/GenBank/DDBJ whole genome shotgun (WGS) entry which is preliminary data.</text>
</comment>
<evidence type="ECO:0000256" key="5">
    <source>
        <dbReference type="ARBA" id="ARBA00023277"/>
    </source>
</evidence>
<dbReference type="Pfam" id="PF12796">
    <property type="entry name" value="Ank_2"/>
    <property type="match status" value="1"/>
</dbReference>
<dbReference type="Gene3D" id="2.60.40.290">
    <property type="match status" value="1"/>
</dbReference>
<evidence type="ECO:0000256" key="3">
    <source>
        <dbReference type="ARBA" id="ARBA00022801"/>
    </source>
</evidence>
<dbReference type="InterPro" id="IPR012291">
    <property type="entry name" value="CBM2_carb-bd_dom_sf"/>
</dbReference>
<organism evidence="14 15">
    <name type="scientific">Pomacea canaliculata</name>
    <name type="common">Golden apple snail</name>
    <dbReference type="NCBI Taxonomy" id="400727"/>
    <lineage>
        <taxon>Eukaryota</taxon>
        <taxon>Metazoa</taxon>
        <taxon>Spiralia</taxon>
        <taxon>Lophotrochozoa</taxon>
        <taxon>Mollusca</taxon>
        <taxon>Gastropoda</taxon>
        <taxon>Caenogastropoda</taxon>
        <taxon>Architaenioglossa</taxon>
        <taxon>Ampullarioidea</taxon>
        <taxon>Ampullariidae</taxon>
        <taxon>Pomacea</taxon>
    </lineage>
</organism>
<dbReference type="Proteomes" id="UP000245119">
    <property type="component" value="Linkage Group LG2"/>
</dbReference>
<feature type="active site" evidence="9">
    <location>
        <position position="889"/>
    </location>
</feature>
<evidence type="ECO:0000256" key="1">
    <source>
        <dbReference type="ARBA" id="ARBA00000966"/>
    </source>
</evidence>
<dbReference type="InterPro" id="IPR001919">
    <property type="entry name" value="CBD2"/>
</dbReference>
<evidence type="ECO:0000256" key="2">
    <source>
        <dbReference type="ARBA" id="ARBA00007072"/>
    </source>
</evidence>
<dbReference type="AlphaFoldDB" id="A0A2T7PT83"/>
<dbReference type="PROSITE" id="PS50297">
    <property type="entry name" value="ANK_REP_REGION"/>
    <property type="match status" value="1"/>
</dbReference>
<evidence type="ECO:0000313" key="15">
    <source>
        <dbReference type="Proteomes" id="UP000245119"/>
    </source>
</evidence>
<keyword evidence="8" id="KW-0040">ANK repeat</keyword>
<dbReference type="STRING" id="400727.A0A2T7PT83"/>
<evidence type="ECO:0000259" key="13">
    <source>
        <dbReference type="Pfam" id="PF00759"/>
    </source>
</evidence>
<dbReference type="InterPro" id="IPR001701">
    <property type="entry name" value="Glyco_hydro_9"/>
</dbReference>
<keyword evidence="6 9" id="KW-0326">Glycosidase</keyword>
<proteinExistence type="inferred from homology"/>
<dbReference type="InterPro" id="IPR033126">
    <property type="entry name" value="Glyco_hydro_9_Asp/Glu_AS"/>
</dbReference>
<feature type="domain" description="CBM2" evidence="12">
    <location>
        <begin position="243"/>
        <end position="336"/>
    </location>
</feature>
<dbReference type="Gene3D" id="1.25.40.20">
    <property type="entry name" value="Ankyrin repeat-containing domain"/>
    <property type="match status" value="1"/>
</dbReference>
<dbReference type="InterPro" id="IPR012341">
    <property type="entry name" value="6hp_glycosidase-like_sf"/>
</dbReference>
<gene>
    <name evidence="14" type="ORF">C0Q70_03611</name>
</gene>
<dbReference type="InterPro" id="IPR002110">
    <property type="entry name" value="Ankyrin_rpt"/>
</dbReference>
<dbReference type="GO" id="GO:0030245">
    <property type="term" value="P:cellulose catabolic process"/>
    <property type="evidence" value="ECO:0007669"/>
    <property type="project" value="UniProtKB-KW"/>
</dbReference>
<dbReference type="GO" id="GO:0008810">
    <property type="term" value="F:cellulase activity"/>
    <property type="evidence" value="ECO:0007669"/>
    <property type="project" value="UniProtKB-EC"/>
</dbReference>
<feature type="repeat" description="ANK" evidence="8">
    <location>
        <begin position="46"/>
        <end position="78"/>
    </location>
</feature>
<dbReference type="SUPFAM" id="SSF49384">
    <property type="entry name" value="Carbohydrate-binding domain"/>
    <property type="match status" value="1"/>
</dbReference>
<protein>
    <recommendedName>
        <fullName evidence="10">Endoglucanase</fullName>
        <ecNumber evidence="10">3.2.1.4</ecNumber>
    </recommendedName>
</protein>
<dbReference type="SUPFAM" id="SSF48403">
    <property type="entry name" value="Ankyrin repeat"/>
    <property type="match status" value="1"/>
</dbReference>
<sequence>MACSFDFSDIMEGGHVLLECVDEGSIEKVRSLLESQLCNVDETDQSGRTALHLAALRGKTDLANVLILGGADVNFRDKQGNTPLHWCGSIDTIELLVDSGASLYLRNKMGLTPKELAYRRGVAPEVLDLLAHFESQTNNHDSRDQMVTRVSVLTSAANASDRLSSITSEQVNITRHRQAVGFWQELSCELGVQNTLLCLLGLLGFSFYVAYILTGMHQGIQDTMAATVIFVYLAIVSAVTATNITIQNHWQSGFNVFIAVPITQELTSWRLHLVFDHDVNTIMTGEAEVEKISSCEFVLTNRDWNAAEHTGQKLTLNIQGGTTGDISPSLCVYIEGMNDDDCGTPVCGVGSTLAPRITGAHGDITGALQRQTTTARPAVTAAPVEISGDGVMKGTFSLKINWGNRFEGELMFHAAELVEGFVCTLNFNMPVSALDLWIADVYSHSDDMLTWTVINKQDHMFVEAGEDFGLHFFANVGSGHNADTLLSRACVRIRGGTTTGRSRLCPTLRCTYLKGSGDHVKFNFPMAFSTTVLTWGLLLYKDAYQAAGQLDYMYDSIKWPLDYLLKCHTGPNELYVQVGNAGADHSYWGPPELMTMARPAFKIDASHPGSDVAMETAAAMAAGSLAFAEKDISTPFRNITNLGTLSRVPVFNSEPTTKFVRVLALSSSSHRSFNLSDEMGWGSLWLHKATHESKYLDEAIKWFDPAPAWGMSWDEKIAGNQILLYQALSEVANSTGNATLKALKEDALNSVKATYTYWFPGGKVPYSPKGLPFRLQWGSLRYASNMAMVALISADSDIMPDEYRHWAMCIIHYALGDTGFSYLIGFGDQGWAHSPHHRSSSCPNQPAPCGPFVMSSTHPNVHTLYGALVGGPDQNDAYTDLRSNYVNNEVACDYNAGFQTAVAALRSLYIKGEHPEQTGSATCPYH</sequence>
<keyword evidence="11" id="KW-0472">Membrane</keyword>
<keyword evidence="11" id="KW-0812">Transmembrane</keyword>
<evidence type="ECO:0000256" key="6">
    <source>
        <dbReference type="ARBA" id="ARBA00023295"/>
    </source>
</evidence>
<keyword evidence="5 9" id="KW-0119">Carbohydrate metabolism</keyword>
<dbReference type="Pfam" id="PF00759">
    <property type="entry name" value="Glyco_hydro_9"/>
    <property type="match status" value="1"/>
</dbReference>
<keyword evidence="3 9" id="KW-0378">Hydrolase</keyword>
<keyword evidence="4 10" id="KW-0136">Cellulose degradation</keyword>
<feature type="domain" description="Glycoside hydrolase family 9" evidence="13">
    <location>
        <begin position="516"/>
        <end position="901"/>
    </location>
</feature>
<dbReference type="InterPro" id="IPR008928">
    <property type="entry name" value="6-hairpin_glycosidase_sf"/>
</dbReference>
<dbReference type="SMR" id="A0A2T7PT83"/>
<dbReference type="OrthoDB" id="6069906at2759"/>
<evidence type="ECO:0000256" key="4">
    <source>
        <dbReference type="ARBA" id="ARBA00023001"/>
    </source>
</evidence>
<dbReference type="InterPro" id="IPR008965">
    <property type="entry name" value="CBM2/CBM3_carb-bd_dom_sf"/>
</dbReference>
<comment type="similarity">
    <text evidence="2 9 10">Belongs to the glycosyl hydrolase 9 (cellulase E) family.</text>
</comment>
<evidence type="ECO:0000256" key="11">
    <source>
        <dbReference type="SAM" id="Phobius"/>
    </source>
</evidence>
<dbReference type="SUPFAM" id="SSF48208">
    <property type="entry name" value="Six-hairpin glycosidases"/>
    <property type="match status" value="1"/>
</dbReference>
<dbReference type="EMBL" id="PZQS01000002">
    <property type="protein sequence ID" value="PVD36625.1"/>
    <property type="molecule type" value="Genomic_DNA"/>
</dbReference>
<evidence type="ECO:0000256" key="8">
    <source>
        <dbReference type="PROSITE-ProRule" id="PRU00023"/>
    </source>
</evidence>
<keyword evidence="7 9" id="KW-0624">Polysaccharide degradation</keyword>
<reference evidence="14 15" key="1">
    <citation type="submission" date="2018-04" db="EMBL/GenBank/DDBJ databases">
        <title>The genome of golden apple snail Pomacea canaliculata provides insight into stress tolerance and invasive adaptation.</title>
        <authorList>
            <person name="Liu C."/>
            <person name="Liu B."/>
            <person name="Ren Y."/>
            <person name="Zhang Y."/>
            <person name="Wang H."/>
            <person name="Li S."/>
            <person name="Jiang F."/>
            <person name="Yin L."/>
            <person name="Zhang G."/>
            <person name="Qian W."/>
            <person name="Fan W."/>
        </authorList>
    </citation>
    <scope>NUCLEOTIDE SEQUENCE [LARGE SCALE GENOMIC DNA]</scope>
    <source>
        <strain evidence="14">SZHN2017</strain>
        <tissue evidence="14">Muscle</tissue>
    </source>
</reference>